<feature type="compositionally biased region" description="Basic and acidic residues" evidence="1">
    <location>
        <begin position="213"/>
        <end position="224"/>
    </location>
</feature>
<dbReference type="AlphaFoldDB" id="A0AAD2DA46"/>
<keyword evidence="3" id="KW-1185">Reference proteome</keyword>
<protein>
    <submittedName>
        <fullName evidence="2">Uncharacterized protein</fullName>
    </submittedName>
</protein>
<evidence type="ECO:0000256" key="1">
    <source>
        <dbReference type="SAM" id="MobiDB-lite"/>
    </source>
</evidence>
<evidence type="ECO:0000313" key="2">
    <source>
        <dbReference type="EMBL" id="CAI2386809.1"/>
    </source>
</evidence>
<evidence type="ECO:0000313" key="3">
    <source>
        <dbReference type="Proteomes" id="UP001295684"/>
    </source>
</evidence>
<comment type="caution">
    <text evidence="2">The sequence shown here is derived from an EMBL/GenBank/DDBJ whole genome shotgun (WGS) entry which is preliminary data.</text>
</comment>
<feature type="compositionally biased region" description="Basic and acidic residues" evidence="1">
    <location>
        <begin position="487"/>
        <end position="500"/>
    </location>
</feature>
<name>A0AAD2DA46_EUPCR</name>
<feature type="region of interest" description="Disordered" evidence="1">
    <location>
        <begin position="1"/>
        <end position="60"/>
    </location>
</feature>
<accession>A0AAD2DA46</accession>
<feature type="region of interest" description="Disordered" evidence="1">
    <location>
        <begin position="392"/>
        <end position="428"/>
    </location>
</feature>
<feature type="compositionally biased region" description="Polar residues" evidence="1">
    <location>
        <begin position="648"/>
        <end position="659"/>
    </location>
</feature>
<sequence length="764" mass="89486">MEPCSPSSPSPERNRDQGCNYSDKLCIRGNSHISSSYKNTRPREVRKESTYKKERTVRLSDKDYDSHNHSYAKNSFHATSSYYHTPHEPIDCYSGYNPMDLYDRFSDNVTKNIDLTKNESMKEKEEEYCSLMEEAHDQTIGIPVKKPKGNDTLFSFRNKPTFPSKIIPVAEKFDQDNFDLESVDELIGIETREFNFSKDIYHDRSCSKYSAQSHEHNQPREEHPASQLKVNEARYSEIPRSFSLHKDIEDAQGIELAPCKKDYPSSTFNNCMNNKIYDYKQIGPTNLIENTNQKDPFSMIHENSKDGSVIFNHTFNNGNNHTKTDSQVSNVGWLYKTAPKYKAAIVDYDKSSSQQNSPQNQDSFNLKVIEKDPAQQRKIEIDMIVRNPIVEKSNEQSSTNEHILHLHKMKSLSDKESSSRVKIEEKENIKKDDIAQSIKSLHSRIDSIHTVLSSNNPPKDEEKSQEKPIHFHRDSSEFKIKSQSNCEVKKSERNSEERNPVNDSYNQFERARIIEFLKSEQELENNYGPIHGRLTPKLPSANLAIQSERSDSLRETEKSVEMAAMFPPFKNSDMLLRKYASNRPPTREPKVKTKRSRSRSSKTRKNRSKYKVYERQMKWLKEKNKKNDFMRRQQYKSNKIATKRSKSPKNQTRHSTSLCRSERSSKGKKTIKDKTFCDFLQRNEIWQENKKKRIEETTIRLQNAEKQLMKTPKTKRRSRSDRKQHINPHNIPSITKSIISSQNFYNEILRTNRLENLPYKNRFY</sequence>
<proteinExistence type="predicted"/>
<dbReference type="Proteomes" id="UP001295684">
    <property type="component" value="Unassembled WGS sequence"/>
</dbReference>
<gene>
    <name evidence="2" type="ORF">ECRASSUSDP1_LOCUS28434</name>
</gene>
<feature type="compositionally biased region" description="Low complexity" evidence="1">
    <location>
        <begin position="1"/>
        <end position="11"/>
    </location>
</feature>
<feature type="region of interest" description="Disordered" evidence="1">
    <location>
        <begin position="208"/>
        <end position="227"/>
    </location>
</feature>
<feature type="region of interest" description="Disordered" evidence="1">
    <location>
        <begin position="623"/>
        <end position="667"/>
    </location>
</feature>
<feature type="compositionally biased region" description="Basic and acidic residues" evidence="1">
    <location>
        <begin position="411"/>
        <end position="428"/>
    </location>
</feature>
<reference evidence="2" key="1">
    <citation type="submission" date="2023-07" db="EMBL/GenBank/DDBJ databases">
        <authorList>
            <consortium name="AG Swart"/>
            <person name="Singh M."/>
            <person name="Singh A."/>
            <person name="Seah K."/>
            <person name="Emmerich C."/>
        </authorList>
    </citation>
    <scope>NUCLEOTIDE SEQUENCE</scope>
    <source>
        <strain evidence="2">DP1</strain>
    </source>
</reference>
<feature type="compositionally biased region" description="Basic and acidic residues" evidence="1">
    <location>
        <begin position="458"/>
        <end position="480"/>
    </location>
</feature>
<feature type="compositionally biased region" description="Basic and acidic residues" evidence="1">
    <location>
        <begin position="41"/>
        <end position="60"/>
    </location>
</feature>
<feature type="compositionally biased region" description="Basic residues" evidence="1">
    <location>
        <begin position="592"/>
        <end position="610"/>
    </location>
</feature>
<feature type="compositionally biased region" description="Basic residues" evidence="1">
    <location>
        <begin position="712"/>
        <end position="726"/>
    </location>
</feature>
<dbReference type="EMBL" id="CAMPGE010029346">
    <property type="protein sequence ID" value="CAI2386809.1"/>
    <property type="molecule type" value="Genomic_DNA"/>
</dbReference>
<organism evidence="2 3">
    <name type="scientific">Euplotes crassus</name>
    <dbReference type="NCBI Taxonomy" id="5936"/>
    <lineage>
        <taxon>Eukaryota</taxon>
        <taxon>Sar</taxon>
        <taxon>Alveolata</taxon>
        <taxon>Ciliophora</taxon>
        <taxon>Intramacronucleata</taxon>
        <taxon>Spirotrichea</taxon>
        <taxon>Hypotrichia</taxon>
        <taxon>Euplotida</taxon>
        <taxon>Euplotidae</taxon>
        <taxon>Moneuplotes</taxon>
    </lineage>
</organism>
<feature type="region of interest" description="Disordered" evidence="1">
    <location>
        <begin position="449"/>
        <end position="504"/>
    </location>
</feature>
<feature type="region of interest" description="Disordered" evidence="1">
    <location>
        <begin position="708"/>
        <end position="732"/>
    </location>
</feature>
<feature type="region of interest" description="Disordered" evidence="1">
    <location>
        <begin position="580"/>
        <end position="611"/>
    </location>
</feature>